<gene>
    <name evidence="1" type="ORF">MAR_003756</name>
</gene>
<name>A0ABY7GAD8_MYAAR</name>
<evidence type="ECO:0000313" key="1">
    <source>
        <dbReference type="EMBL" id="WAR30188.1"/>
    </source>
</evidence>
<proteinExistence type="predicted"/>
<keyword evidence="2" id="KW-1185">Reference proteome</keyword>
<sequence length="74" mass="9017">MYWRVRSPSLYATATHRDIRRLREKATTLKLEILCEYIDDQLMSNSCWMVREWSCYRQFVRTNNDCEDPFGVTF</sequence>
<accession>A0ABY7GAD8</accession>
<organism evidence="1 2">
    <name type="scientific">Mya arenaria</name>
    <name type="common">Soft-shell clam</name>
    <dbReference type="NCBI Taxonomy" id="6604"/>
    <lineage>
        <taxon>Eukaryota</taxon>
        <taxon>Metazoa</taxon>
        <taxon>Spiralia</taxon>
        <taxon>Lophotrochozoa</taxon>
        <taxon>Mollusca</taxon>
        <taxon>Bivalvia</taxon>
        <taxon>Autobranchia</taxon>
        <taxon>Heteroconchia</taxon>
        <taxon>Euheterodonta</taxon>
        <taxon>Imparidentia</taxon>
        <taxon>Neoheterodontei</taxon>
        <taxon>Myida</taxon>
        <taxon>Myoidea</taxon>
        <taxon>Myidae</taxon>
        <taxon>Mya</taxon>
    </lineage>
</organism>
<evidence type="ECO:0000313" key="2">
    <source>
        <dbReference type="Proteomes" id="UP001164746"/>
    </source>
</evidence>
<reference evidence="1" key="1">
    <citation type="submission" date="2022-11" db="EMBL/GenBank/DDBJ databases">
        <title>Centuries of genome instability and evolution in soft-shell clam transmissible cancer (bioRxiv).</title>
        <authorList>
            <person name="Hart S.F.M."/>
            <person name="Yonemitsu M.A."/>
            <person name="Giersch R.M."/>
            <person name="Beal B.F."/>
            <person name="Arriagada G."/>
            <person name="Davis B.W."/>
            <person name="Ostrander E.A."/>
            <person name="Goff S.P."/>
            <person name="Metzger M.J."/>
        </authorList>
    </citation>
    <scope>NUCLEOTIDE SEQUENCE</scope>
    <source>
        <strain evidence="1">MELC-2E11</strain>
        <tissue evidence="1">Siphon/mantle</tissue>
    </source>
</reference>
<protein>
    <submittedName>
        <fullName evidence="1">Uncharacterized protein</fullName>
    </submittedName>
</protein>
<dbReference type="EMBL" id="CP111027">
    <property type="protein sequence ID" value="WAR30188.1"/>
    <property type="molecule type" value="Genomic_DNA"/>
</dbReference>
<dbReference type="Proteomes" id="UP001164746">
    <property type="component" value="Chromosome 16"/>
</dbReference>